<protein>
    <recommendedName>
        <fullName evidence="1">DNA-directed RNA polymerase III subunit RPC3</fullName>
        <shortName evidence="1">RNA polymerase III subunit C3</shortName>
    </recommendedName>
</protein>
<name>A0A0G4H3L6_VITBC</name>
<dbReference type="PANTHER" id="PTHR12949:SF0">
    <property type="entry name" value="DNA-DIRECTED RNA POLYMERASE III SUBUNIT RPC3"/>
    <property type="match status" value="1"/>
</dbReference>
<dbReference type="GO" id="GO:0005666">
    <property type="term" value="C:RNA polymerase III complex"/>
    <property type="evidence" value="ECO:0007669"/>
    <property type="project" value="UniProtKB-UniRule"/>
</dbReference>
<feature type="compositionally biased region" description="Gly residues" evidence="2">
    <location>
        <begin position="520"/>
        <end position="533"/>
    </location>
</feature>
<dbReference type="Proteomes" id="UP000041254">
    <property type="component" value="Unassembled WGS sequence"/>
</dbReference>
<dbReference type="VEuPathDB" id="CryptoDB:Vbra_6513"/>
<dbReference type="AlphaFoldDB" id="A0A0G4H3L6"/>
<proteinExistence type="inferred from homology"/>
<keyword evidence="1" id="KW-0804">Transcription</keyword>
<dbReference type="InParanoid" id="A0A0G4H3L6"/>
<evidence type="ECO:0000259" key="3">
    <source>
        <dbReference type="Pfam" id="PF08221"/>
    </source>
</evidence>
<feature type="domain" description="RNA polymerase III subunit RPC82-related helix-turn-helix" evidence="3">
    <location>
        <begin position="8"/>
        <end position="64"/>
    </location>
</feature>
<dbReference type="GO" id="GO:0003697">
    <property type="term" value="F:single-stranded DNA binding"/>
    <property type="evidence" value="ECO:0007669"/>
    <property type="project" value="UniProtKB-UniRule"/>
</dbReference>
<dbReference type="InterPro" id="IPR039748">
    <property type="entry name" value="RPC3"/>
</dbReference>
<feature type="region of interest" description="Disordered" evidence="2">
    <location>
        <begin position="515"/>
        <end position="539"/>
    </location>
</feature>
<evidence type="ECO:0000313" key="4">
    <source>
        <dbReference type="EMBL" id="CEM38310.1"/>
    </source>
</evidence>
<keyword evidence="1" id="KW-0240">DNA-directed RNA polymerase</keyword>
<dbReference type="PANTHER" id="PTHR12949">
    <property type="entry name" value="RNA POLYMERASE III DNA DIRECTED -RELATED"/>
    <property type="match status" value="1"/>
</dbReference>
<evidence type="ECO:0000313" key="5">
    <source>
        <dbReference type="Proteomes" id="UP000041254"/>
    </source>
</evidence>
<feature type="region of interest" description="Disordered" evidence="2">
    <location>
        <begin position="205"/>
        <end position="303"/>
    </location>
</feature>
<dbReference type="Pfam" id="PF08221">
    <property type="entry name" value="HTH_9"/>
    <property type="match status" value="1"/>
</dbReference>
<sequence>MLAEELSLALALLEEHFGPLVKCVAECLLTRGPSPLSDLLVFTRLPWTQCRNAILVLIQHNCVRIQDDSQFIDDSGTAAASADAVAPPIVYAADLDEILVRQRFARFLLYVEEMRDEQEQGRGAMARLVLEEVMKHGRMKMRRSIDAALKTSEVLPELAGQEDDNEDEMDLHGPSAAQDSQLIRVKRFEEEFLWLVSHTMLCRADPARPKERQTRRAEDEQPDEPTSPAKRGGGRKRAAQKKDKGKATATSSKRRKGKKGDAVRSLRHEEDAEDHPMGAEWPEDQYGDAAVEGKGGRRRKGDKRGVAAQLQAIEDKGWVYRVNSRFLTLELAKDMVQRFALVRTTRLASIIVKALLTTVRMIGQKHVETSALTFEQLEQRCESYLRGGSAMQQTTKTPSKAMQHRTQMLQALERLVKHPDQIVVKRDTLHGDDPVTTYQLMWDNAHRAVQSRVVFNAVKARVGLAGARVYTLLAQGAKHDDKKIGELCLLPPKTCREALNALLVNGWAAIQDVGRPPGSGSAGTSGGGGGTQRAGGDAAANKGYTTKSFNIFTVRESEVRELVLRDVLKTAANMRARLDKESKQLLTAFLRSDRSMTDEEQESLSARQLAEDQLECHLLHLDKTILILKDFNHSID</sequence>
<comment type="function">
    <text evidence="1">DNA-dependent RNA polymerase catalyzes the transcription of DNA into RNA using the four ribonucleoside triphosphates as substrates. Specific core component of RNA polymerase III which synthesizes small RNAs, such as 5S rRNA and tRNAs.</text>
</comment>
<dbReference type="EMBL" id="CDMY01000982">
    <property type="protein sequence ID" value="CEM38310.1"/>
    <property type="molecule type" value="Genomic_DNA"/>
</dbReference>
<comment type="similarity">
    <text evidence="1">Belongs to the eukaryotic RPC3/POLR3C RNA polymerase subunit family.</text>
</comment>
<evidence type="ECO:0000256" key="2">
    <source>
        <dbReference type="SAM" id="MobiDB-lite"/>
    </source>
</evidence>
<dbReference type="InterPro" id="IPR013197">
    <property type="entry name" value="RNA_pol_III_RPC82-rel_HTH"/>
</dbReference>
<dbReference type="OMA" id="MSEPLMI"/>
<gene>
    <name evidence="4" type="ORF">Vbra_6513</name>
</gene>
<reference evidence="4 5" key="1">
    <citation type="submission" date="2014-11" db="EMBL/GenBank/DDBJ databases">
        <authorList>
            <person name="Zhu J."/>
            <person name="Qi W."/>
            <person name="Song R."/>
        </authorList>
    </citation>
    <scope>NUCLEOTIDE SEQUENCE [LARGE SCALE GENOMIC DNA]</scope>
</reference>
<feature type="compositionally biased region" description="Basic and acidic residues" evidence="2">
    <location>
        <begin position="259"/>
        <end position="277"/>
    </location>
</feature>
<organism evidence="4 5">
    <name type="scientific">Vitrella brassicaformis (strain CCMP3155)</name>
    <dbReference type="NCBI Taxonomy" id="1169540"/>
    <lineage>
        <taxon>Eukaryota</taxon>
        <taxon>Sar</taxon>
        <taxon>Alveolata</taxon>
        <taxon>Colpodellida</taxon>
        <taxon>Vitrellaceae</taxon>
        <taxon>Vitrella</taxon>
    </lineage>
</organism>
<comment type="subunit">
    <text evidence="1">Component of the RNA polymerase III (Pol III) complex consisting of 17 subunits.</text>
</comment>
<evidence type="ECO:0000256" key="1">
    <source>
        <dbReference type="RuleBase" id="RU367076"/>
    </source>
</evidence>
<dbReference type="OrthoDB" id="272392at2759"/>
<dbReference type="STRING" id="1169540.A0A0G4H3L6"/>
<comment type="subcellular location">
    <subcellularLocation>
        <location evidence="1">Nucleus</location>
    </subcellularLocation>
</comment>
<keyword evidence="5" id="KW-1185">Reference proteome</keyword>
<accession>A0A0G4H3L6</accession>
<dbReference type="InterPro" id="IPR036388">
    <property type="entry name" value="WH-like_DNA-bd_sf"/>
</dbReference>
<keyword evidence="1" id="KW-0539">Nucleus</keyword>
<dbReference type="PhylomeDB" id="A0A0G4H3L6"/>
<dbReference type="Gene3D" id="1.10.10.10">
    <property type="entry name" value="Winged helix-like DNA-binding domain superfamily/Winged helix DNA-binding domain"/>
    <property type="match status" value="3"/>
</dbReference>
<feature type="compositionally biased region" description="Basic and acidic residues" evidence="2">
    <location>
        <begin position="205"/>
        <end position="219"/>
    </location>
</feature>